<accession>A0A370DQM3</accession>
<dbReference type="PANTHER" id="PTHR43409">
    <property type="entry name" value="ANAEROBIC MAGNESIUM-PROTOPORPHYRIN IX MONOMETHYL ESTER CYCLASE-RELATED"/>
    <property type="match status" value="1"/>
</dbReference>
<reference evidence="7 8" key="1">
    <citation type="journal article" date="2018" name="ISME J.">
        <title>Endosymbiont genomes yield clues of tubeworm success.</title>
        <authorList>
            <person name="Li Y."/>
            <person name="Liles M.R."/>
            <person name="Halanych K.M."/>
        </authorList>
    </citation>
    <scope>NUCLEOTIDE SEQUENCE [LARGE SCALE GENOMIC DNA]</scope>
    <source>
        <strain evidence="7">A1422</strain>
    </source>
</reference>
<evidence type="ECO:0000256" key="1">
    <source>
        <dbReference type="ARBA" id="ARBA00001966"/>
    </source>
</evidence>
<dbReference type="PROSITE" id="PS51332">
    <property type="entry name" value="B12_BINDING"/>
    <property type="match status" value="1"/>
</dbReference>
<dbReference type="InterPro" id="IPR006158">
    <property type="entry name" value="Cobalamin-bd"/>
</dbReference>
<dbReference type="CDD" id="cd02068">
    <property type="entry name" value="radical_SAM_B12_BD"/>
    <property type="match status" value="1"/>
</dbReference>
<comment type="cofactor">
    <cofactor evidence="1">
        <name>[4Fe-4S] cluster</name>
        <dbReference type="ChEBI" id="CHEBI:49883"/>
    </cofactor>
</comment>
<evidence type="ECO:0000313" key="7">
    <source>
        <dbReference type="EMBL" id="RDH86446.1"/>
    </source>
</evidence>
<dbReference type="AlphaFoldDB" id="A0A370DQM3"/>
<proteinExistence type="predicted"/>
<dbReference type="GO" id="GO:0051536">
    <property type="term" value="F:iron-sulfur cluster binding"/>
    <property type="evidence" value="ECO:0007669"/>
    <property type="project" value="UniProtKB-KW"/>
</dbReference>
<evidence type="ECO:0000256" key="5">
    <source>
        <dbReference type="ARBA" id="ARBA00023014"/>
    </source>
</evidence>
<sequence>MPNPEITTRSETSAIALVTLHAGYSHSSLALQSIAAYCRDEPFYGEIHIFESLVNVNHHQLAESLVALAPAVIGFSTYLWNIQASLRLTRLLKQLLPESLFIFGGPEAGPRGAELLGSVDAIDFIVDGEGEAAFRDLVRWRLYGDGDLSDTSGLIWRKDGTIVTWSTILVQSS</sequence>
<dbReference type="PANTHER" id="PTHR43409:SF16">
    <property type="entry name" value="SLR0320 PROTEIN"/>
    <property type="match status" value="1"/>
</dbReference>
<dbReference type="Pfam" id="PF02310">
    <property type="entry name" value="B12-binding"/>
    <property type="match status" value="1"/>
</dbReference>
<dbReference type="GO" id="GO:0005829">
    <property type="term" value="C:cytosol"/>
    <property type="evidence" value="ECO:0007669"/>
    <property type="project" value="TreeGrafter"/>
</dbReference>
<dbReference type="InterPro" id="IPR051198">
    <property type="entry name" value="BchE-like"/>
</dbReference>
<dbReference type="GO" id="GO:0046872">
    <property type="term" value="F:metal ion binding"/>
    <property type="evidence" value="ECO:0007669"/>
    <property type="project" value="UniProtKB-KW"/>
</dbReference>
<evidence type="ECO:0000256" key="4">
    <source>
        <dbReference type="ARBA" id="ARBA00023004"/>
    </source>
</evidence>
<gene>
    <name evidence="7" type="ORF">DIZ79_16435</name>
</gene>
<evidence type="ECO:0000256" key="3">
    <source>
        <dbReference type="ARBA" id="ARBA00022723"/>
    </source>
</evidence>
<evidence type="ECO:0000313" key="8">
    <source>
        <dbReference type="Proteomes" id="UP000255508"/>
    </source>
</evidence>
<keyword evidence="2" id="KW-0949">S-adenosyl-L-methionine</keyword>
<dbReference type="EMBL" id="QFXD01000290">
    <property type="protein sequence ID" value="RDH86446.1"/>
    <property type="molecule type" value="Genomic_DNA"/>
</dbReference>
<evidence type="ECO:0000256" key="2">
    <source>
        <dbReference type="ARBA" id="ARBA00022691"/>
    </source>
</evidence>
<protein>
    <recommendedName>
        <fullName evidence="6">B12-binding domain-containing protein</fullName>
    </recommendedName>
</protein>
<keyword evidence="4" id="KW-0408">Iron</keyword>
<dbReference type="GO" id="GO:0031419">
    <property type="term" value="F:cobalamin binding"/>
    <property type="evidence" value="ECO:0007669"/>
    <property type="project" value="InterPro"/>
</dbReference>
<keyword evidence="3" id="KW-0479">Metal-binding</keyword>
<name>A0A370DQM3_9GAMM</name>
<organism evidence="7 8">
    <name type="scientific">endosymbiont of Lamellibrachia luymesi</name>
    <dbReference type="NCBI Taxonomy" id="2200907"/>
    <lineage>
        <taxon>Bacteria</taxon>
        <taxon>Pseudomonadati</taxon>
        <taxon>Pseudomonadota</taxon>
        <taxon>Gammaproteobacteria</taxon>
        <taxon>sulfur-oxidizing symbionts</taxon>
    </lineage>
</organism>
<feature type="domain" description="B12-binding" evidence="6">
    <location>
        <begin position="13"/>
        <end position="148"/>
    </location>
</feature>
<evidence type="ECO:0000259" key="6">
    <source>
        <dbReference type="PROSITE" id="PS51332"/>
    </source>
</evidence>
<dbReference type="Proteomes" id="UP000255508">
    <property type="component" value="Unassembled WGS sequence"/>
</dbReference>
<dbReference type="Gene3D" id="3.40.50.280">
    <property type="entry name" value="Cobalamin-binding domain"/>
    <property type="match status" value="1"/>
</dbReference>
<keyword evidence="5" id="KW-0411">Iron-sulfur</keyword>
<comment type="caution">
    <text evidence="7">The sequence shown here is derived from an EMBL/GenBank/DDBJ whole genome shotgun (WGS) entry which is preliminary data.</text>
</comment>